<dbReference type="PANTHER" id="PTHR39966">
    <property type="entry name" value="BLL2471 PROTEIN-RELATED"/>
    <property type="match status" value="1"/>
</dbReference>
<gene>
    <name evidence="2" type="ORF">CLCHR_39390</name>
</gene>
<dbReference type="Pfam" id="PF01814">
    <property type="entry name" value="Hemerythrin"/>
    <property type="match status" value="1"/>
</dbReference>
<dbReference type="OrthoDB" id="9785474at2"/>
<name>A0A1V4IEZ6_9CLOT</name>
<dbReference type="AlphaFoldDB" id="A0A1V4IEZ6"/>
<dbReference type="RefSeq" id="WP_079441591.1">
    <property type="nucleotide sequence ID" value="NZ_MZGT01000069.1"/>
</dbReference>
<proteinExistence type="predicted"/>
<dbReference type="EMBL" id="MZGT01000069">
    <property type="protein sequence ID" value="OPJ58424.1"/>
    <property type="molecule type" value="Genomic_DNA"/>
</dbReference>
<evidence type="ECO:0000259" key="1">
    <source>
        <dbReference type="Pfam" id="PF01814"/>
    </source>
</evidence>
<dbReference type="GO" id="GO:0005886">
    <property type="term" value="C:plasma membrane"/>
    <property type="evidence" value="ECO:0007669"/>
    <property type="project" value="TreeGrafter"/>
</dbReference>
<dbReference type="Proteomes" id="UP000191056">
    <property type="component" value="Unassembled WGS sequence"/>
</dbReference>
<dbReference type="STRING" id="225345.CLCHR_39390"/>
<evidence type="ECO:0000313" key="3">
    <source>
        <dbReference type="Proteomes" id="UP000191056"/>
    </source>
</evidence>
<evidence type="ECO:0000313" key="2">
    <source>
        <dbReference type="EMBL" id="OPJ58424.1"/>
    </source>
</evidence>
<sequence length="182" mass="21440">MNAIDLMMEEHQYIKRMLVVVRKACFRVFKGDNINYEDFYSMIAFIRNYADSHHHKKEEVMLFNKMVDEIGETAEKIVKYGMLVEHDFGRLYITSLSDALENLKKGNEESVLDVISNAISYTHLLERHIDKEDKVIYKFAQRELNKETLNNIDEQCSEFESTNTNVKDENIAILEKLEGKYK</sequence>
<accession>A0A1V4IEZ6</accession>
<feature type="domain" description="Hemerythrin-like" evidence="1">
    <location>
        <begin position="3"/>
        <end position="139"/>
    </location>
</feature>
<protein>
    <submittedName>
        <fullName evidence="2">Hemerythrin HHE cation binding domain protein</fullName>
    </submittedName>
</protein>
<dbReference type="InterPro" id="IPR012312">
    <property type="entry name" value="Hemerythrin-like"/>
</dbReference>
<comment type="caution">
    <text evidence="2">The sequence shown here is derived from an EMBL/GenBank/DDBJ whole genome shotgun (WGS) entry which is preliminary data.</text>
</comment>
<reference evidence="2 3" key="1">
    <citation type="submission" date="2017-03" db="EMBL/GenBank/DDBJ databases">
        <title>Genome sequence of Clostridium chromiireducens DSM 23318.</title>
        <authorList>
            <person name="Poehlein A."/>
            <person name="Daniel R."/>
        </authorList>
    </citation>
    <scope>NUCLEOTIDE SEQUENCE [LARGE SCALE GENOMIC DNA]</scope>
    <source>
        <strain evidence="2 3">DSM 23318</strain>
    </source>
</reference>
<dbReference type="PANTHER" id="PTHR39966:SF1">
    <property type="entry name" value="HEMERYTHRIN-LIKE DOMAIN-CONTAINING PROTEIN"/>
    <property type="match status" value="1"/>
</dbReference>
<keyword evidence="3" id="KW-1185">Reference proteome</keyword>
<organism evidence="2 3">
    <name type="scientific">Clostridium chromiireducens</name>
    <dbReference type="NCBI Taxonomy" id="225345"/>
    <lineage>
        <taxon>Bacteria</taxon>
        <taxon>Bacillati</taxon>
        <taxon>Bacillota</taxon>
        <taxon>Clostridia</taxon>
        <taxon>Eubacteriales</taxon>
        <taxon>Clostridiaceae</taxon>
        <taxon>Clostridium</taxon>
    </lineage>
</organism>
<dbReference type="Gene3D" id="1.20.120.520">
    <property type="entry name" value="nmb1532 protein domain like"/>
    <property type="match status" value="1"/>
</dbReference>